<evidence type="ECO:0000313" key="1">
    <source>
        <dbReference type="EMBL" id="RWZ46161.1"/>
    </source>
</evidence>
<proteinExistence type="predicted"/>
<gene>
    <name evidence="1" type="ORF">ELQ90_15980</name>
</gene>
<keyword evidence="2" id="KW-1185">Reference proteome</keyword>
<name>A0A3S4BBE5_9MICO</name>
<reference evidence="1 2" key="1">
    <citation type="submission" date="2018-12" db="EMBL/GenBank/DDBJ databases">
        <authorList>
            <person name="Li F."/>
        </authorList>
    </citation>
    <scope>NUCLEOTIDE SEQUENCE [LARGE SCALE GENOMIC DNA]</scope>
    <source>
        <strain evidence="1 2">11W25H-1</strain>
    </source>
</reference>
<evidence type="ECO:0000313" key="2">
    <source>
        <dbReference type="Proteomes" id="UP000288547"/>
    </source>
</evidence>
<dbReference type="Proteomes" id="UP000288547">
    <property type="component" value="Unassembled WGS sequence"/>
</dbReference>
<organism evidence="1 2">
    <name type="scientific">Labedella phragmitis</name>
    <dbReference type="NCBI Taxonomy" id="2498849"/>
    <lineage>
        <taxon>Bacteria</taxon>
        <taxon>Bacillati</taxon>
        <taxon>Actinomycetota</taxon>
        <taxon>Actinomycetes</taxon>
        <taxon>Micrococcales</taxon>
        <taxon>Microbacteriaceae</taxon>
        <taxon>Labedella</taxon>
    </lineage>
</organism>
<protein>
    <recommendedName>
        <fullName evidence="3">Ava_C0101 and related proteins</fullName>
    </recommendedName>
</protein>
<comment type="caution">
    <text evidence="1">The sequence shown here is derived from an EMBL/GenBank/DDBJ whole genome shotgun (WGS) entry which is preliminary data.</text>
</comment>
<dbReference type="InterPro" id="IPR046038">
    <property type="entry name" value="DUF5996"/>
</dbReference>
<dbReference type="OrthoDB" id="9800945at2"/>
<accession>A0A3S4BBE5</accession>
<dbReference type="EMBL" id="RZNB01000009">
    <property type="protein sequence ID" value="RWZ46161.1"/>
    <property type="molecule type" value="Genomic_DNA"/>
</dbReference>
<sequence>MAERTELRVDEWEPTRRTLHMWLQIVGKIRMINADPVNHWWHVTLHVSPRGLTTGPVVDAAGVFEIEFDLLHDVLVVRRQDGRSESIALADTTVADFYAALLAICARLDIDARIHAAPNKVDRAIPFADDTIHHVYDPDHARAFWRQLVDVQRGLSAYRGGFRGKSSPVHFFWGAMDLAVTRFSGRPAPAHPGGVPNCPDSVMVESYSAELASAGFWPGAGEEGAYYAYRYPDRPGYRDAPVPPGAYWDDTLREFILPYETVRRSSDPDALVKQFLTATFDAAQGDDRWG</sequence>
<evidence type="ECO:0008006" key="3">
    <source>
        <dbReference type="Google" id="ProtNLM"/>
    </source>
</evidence>
<dbReference type="Pfam" id="PF19459">
    <property type="entry name" value="DUF5996"/>
    <property type="match status" value="1"/>
</dbReference>
<dbReference type="AlphaFoldDB" id="A0A3S4BBE5"/>